<feature type="domain" description="HTH lysR-type" evidence="5">
    <location>
        <begin position="17"/>
        <end position="60"/>
    </location>
</feature>
<name>A0ABW3DBD1_9BACL</name>
<dbReference type="PANTHER" id="PTHR30126:SF64">
    <property type="entry name" value="HTH-TYPE TRANSCRIPTIONAL REGULATOR CITR"/>
    <property type="match status" value="1"/>
</dbReference>
<organism evidence="6 7">
    <name type="scientific">Paenibacillus residui</name>
    <dbReference type="NCBI Taxonomy" id="629724"/>
    <lineage>
        <taxon>Bacteria</taxon>
        <taxon>Bacillati</taxon>
        <taxon>Bacillota</taxon>
        <taxon>Bacilli</taxon>
        <taxon>Bacillales</taxon>
        <taxon>Paenibacillaceae</taxon>
        <taxon>Paenibacillus</taxon>
    </lineage>
</organism>
<dbReference type="PROSITE" id="PS50931">
    <property type="entry name" value="HTH_LYSR"/>
    <property type="match status" value="1"/>
</dbReference>
<evidence type="ECO:0000256" key="2">
    <source>
        <dbReference type="ARBA" id="ARBA00023015"/>
    </source>
</evidence>
<dbReference type="InterPro" id="IPR036388">
    <property type="entry name" value="WH-like_DNA-bd_sf"/>
</dbReference>
<dbReference type="EMBL" id="JBHTIU010000036">
    <property type="protein sequence ID" value="MFD0869837.1"/>
    <property type="molecule type" value="Genomic_DNA"/>
</dbReference>
<dbReference type="RefSeq" id="WP_150960005.1">
    <property type="nucleotide sequence ID" value="NZ_JBHTIU010000036.1"/>
</dbReference>
<dbReference type="CDD" id="cd05466">
    <property type="entry name" value="PBP2_LTTR_substrate"/>
    <property type="match status" value="1"/>
</dbReference>
<dbReference type="Gene3D" id="1.10.10.10">
    <property type="entry name" value="Winged helix-like DNA-binding domain superfamily/Winged helix DNA-binding domain"/>
    <property type="match status" value="1"/>
</dbReference>
<accession>A0ABW3DBD1</accession>
<comment type="similarity">
    <text evidence="1">Belongs to the LysR transcriptional regulatory family.</text>
</comment>
<comment type="caution">
    <text evidence="6">The sequence shown here is derived from an EMBL/GenBank/DDBJ whole genome shotgun (WGS) entry which is preliminary data.</text>
</comment>
<dbReference type="SUPFAM" id="SSF46785">
    <property type="entry name" value="Winged helix' DNA-binding domain"/>
    <property type="match status" value="1"/>
</dbReference>
<evidence type="ECO:0000256" key="4">
    <source>
        <dbReference type="ARBA" id="ARBA00023163"/>
    </source>
</evidence>
<keyword evidence="3" id="KW-0238">DNA-binding</keyword>
<protein>
    <submittedName>
        <fullName evidence="6">LysR family transcriptional regulator</fullName>
    </submittedName>
</protein>
<dbReference type="Pfam" id="PF00126">
    <property type="entry name" value="HTH_1"/>
    <property type="match status" value="1"/>
</dbReference>
<dbReference type="Pfam" id="PF03466">
    <property type="entry name" value="LysR_substrate"/>
    <property type="match status" value="1"/>
</dbReference>
<gene>
    <name evidence="6" type="ORF">ACFQ03_11805</name>
</gene>
<evidence type="ECO:0000256" key="3">
    <source>
        <dbReference type="ARBA" id="ARBA00023125"/>
    </source>
</evidence>
<evidence type="ECO:0000313" key="6">
    <source>
        <dbReference type="EMBL" id="MFD0869837.1"/>
    </source>
</evidence>
<reference evidence="7" key="1">
    <citation type="journal article" date="2019" name="Int. J. Syst. Evol. Microbiol.">
        <title>The Global Catalogue of Microorganisms (GCM) 10K type strain sequencing project: providing services to taxonomists for standard genome sequencing and annotation.</title>
        <authorList>
            <consortium name="The Broad Institute Genomics Platform"/>
            <consortium name="The Broad Institute Genome Sequencing Center for Infectious Disease"/>
            <person name="Wu L."/>
            <person name="Ma J."/>
        </authorList>
    </citation>
    <scope>NUCLEOTIDE SEQUENCE [LARGE SCALE GENOMIC DNA]</scope>
    <source>
        <strain evidence="7">CCUG 57263</strain>
    </source>
</reference>
<dbReference type="Proteomes" id="UP001597120">
    <property type="component" value="Unassembled WGS sequence"/>
</dbReference>
<evidence type="ECO:0000256" key="1">
    <source>
        <dbReference type="ARBA" id="ARBA00009437"/>
    </source>
</evidence>
<keyword evidence="2" id="KW-0805">Transcription regulation</keyword>
<dbReference type="InterPro" id="IPR000847">
    <property type="entry name" value="LysR_HTH_N"/>
</dbReference>
<dbReference type="PRINTS" id="PR00039">
    <property type="entry name" value="HTHLYSR"/>
</dbReference>
<proteinExistence type="inferred from homology"/>
<dbReference type="InterPro" id="IPR005119">
    <property type="entry name" value="LysR_subst-bd"/>
</dbReference>
<sequence length="293" mass="33206">MVENMEWYRAFYFTAITGSLSKAAEELFITQPAVSYSIKQLETRLGGRLFFRTPKGVKLTAEGEVLFKYIEQAYHFIMTGEKQIAAMHNLLSGEIKIGASDTLCKYYLLPYVEAFHQNHPDIKIKVTNRTSRESIELLKRGKVDLAVVNLPLEDKQVTIRESLELQDCFVAGSSYRELAESGPVSLDTLLSHPIIMLEQGSSIRRYIDRYAEENGKEIYPEIELGSIDLLTQFARIGLGIACVIRNFVEEELRRGELLEIRLKKPIPPRKIGIAVLKEVPLSSAGQTFMDMLP</sequence>
<dbReference type="Gene3D" id="3.40.190.10">
    <property type="entry name" value="Periplasmic binding protein-like II"/>
    <property type="match status" value="2"/>
</dbReference>
<keyword evidence="4" id="KW-0804">Transcription</keyword>
<dbReference type="PANTHER" id="PTHR30126">
    <property type="entry name" value="HTH-TYPE TRANSCRIPTIONAL REGULATOR"/>
    <property type="match status" value="1"/>
</dbReference>
<evidence type="ECO:0000259" key="5">
    <source>
        <dbReference type="PROSITE" id="PS50931"/>
    </source>
</evidence>
<dbReference type="SUPFAM" id="SSF53850">
    <property type="entry name" value="Periplasmic binding protein-like II"/>
    <property type="match status" value="1"/>
</dbReference>
<evidence type="ECO:0000313" key="7">
    <source>
        <dbReference type="Proteomes" id="UP001597120"/>
    </source>
</evidence>
<dbReference type="InterPro" id="IPR036390">
    <property type="entry name" value="WH_DNA-bd_sf"/>
</dbReference>
<keyword evidence="7" id="KW-1185">Reference proteome</keyword>